<dbReference type="Proteomes" id="UP000215914">
    <property type="component" value="Chromosome 8"/>
</dbReference>
<protein>
    <submittedName>
        <fullName evidence="1">Uncharacterized protein</fullName>
    </submittedName>
</protein>
<reference evidence="2" key="1">
    <citation type="journal article" date="2017" name="Nature">
        <title>The sunflower genome provides insights into oil metabolism, flowering and Asterid evolution.</title>
        <authorList>
            <person name="Badouin H."/>
            <person name="Gouzy J."/>
            <person name="Grassa C.J."/>
            <person name="Murat F."/>
            <person name="Staton S.E."/>
            <person name="Cottret L."/>
            <person name="Lelandais-Briere C."/>
            <person name="Owens G.L."/>
            <person name="Carrere S."/>
            <person name="Mayjonade B."/>
            <person name="Legrand L."/>
            <person name="Gill N."/>
            <person name="Kane N.C."/>
            <person name="Bowers J.E."/>
            <person name="Hubner S."/>
            <person name="Bellec A."/>
            <person name="Berard A."/>
            <person name="Berges H."/>
            <person name="Blanchet N."/>
            <person name="Boniface M.C."/>
            <person name="Brunel D."/>
            <person name="Catrice O."/>
            <person name="Chaidir N."/>
            <person name="Claudel C."/>
            <person name="Donnadieu C."/>
            <person name="Faraut T."/>
            <person name="Fievet G."/>
            <person name="Helmstetter N."/>
            <person name="King M."/>
            <person name="Knapp S.J."/>
            <person name="Lai Z."/>
            <person name="Le Paslier M.C."/>
            <person name="Lippi Y."/>
            <person name="Lorenzon L."/>
            <person name="Mandel J.R."/>
            <person name="Marage G."/>
            <person name="Marchand G."/>
            <person name="Marquand E."/>
            <person name="Bret-Mestries E."/>
            <person name="Morien E."/>
            <person name="Nambeesan S."/>
            <person name="Nguyen T."/>
            <person name="Pegot-Espagnet P."/>
            <person name="Pouilly N."/>
            <person name="Raftis F."/>
            <person name="Sallet E."/>
            <person name="Schiex T."/>
            <person name="Thomas J."/>
            <person name="Vandecasteele C."/>
            <person name="Vares D."/>
            <person name="Vear F."/>
            <person name="Vautrin S."/>
            <person name="Crespi M."/>
            <person name="Mangin B."/>
            <person name="Burke J.M."/>
            <person name="Salse J."/>
            <person name="Munos S."/>
            <person name="Vincourt P."/>
            <person name="Rieseberg L.H."/>
            <person name="Langlade N.B."/>
        </authorList>
    </citation>
    <scope>NUCLEOTIDE SEQUENCE [LARGE SCALE GENOMIC DNA]</scope>
    <source>
        <strain evidence="2">cv. SF193</strain>
    </source>
</reference>
<keyword evidence="2" id="KW-1185">Reference proteome</keyword>
<evidence type="ECO:0000313" key="2">
    <source>
        <dbReference type="Proteomes" id="UP000215914"/>
    </source>
</evidence>
<dbReference type="InParanoid" id="A0A251U2M8"/>
<dbReference type="EMBL" id="CM007897">
    <property type="protein sequence ID" value="OTG17620.1"/>
    <property type="molecule type" value="Genomic_DNA"/>
</dbReference>
<gene>
    <name evidence="1" type="ORF">HannXRQ_Chr08g0214161</name>
</gene>
<evidence type="ECO:0000313" key="1">
    <source>
        <dbReference type="EMBL" id="OTG17620.1"/>
    </source>
</evidence>
<organism evidence="1 2">
    <name type="scientific">Helianthus annuus</name>
    <name type="common">Common sunflower</name>
    <dbReference type="NCBI Taxonomy" id="4232"/>
    <lineage>
        <taxon>Eukaryota</taxon>
        <taxon>Viridiplantae</taxon>
        <taxon>Streptophyta</taxon>
        <taxon>Embryophyta</taxon>
        <taxon>Tracheophyta</taxon>
        <taxon>Spermatophyta</taxon>
        <taxon>Magnoliopsida</taxon>
        <taxon>eudicotyledons</taxon>
        <taxon>Gunneridae</taxon>
        <taxon>Pentapetalae</taxon>
        <taxon>asterids</taxon>
        <taxon>campanulids</taxon>
        <taxon>Asterales</taxon>
        <taxon>Asteraceae</taxon>
        <taxon>Asteroideae</taxon>
        <taxon>Heliantheae alliance</taxon>
        <taxon>Heliantheae</taxon>
        <taxon>Helianthus</taxon>
    </lineage>
</organism>
<dbReference type="AlphaFoldDB" id="A0A251U2M8"/>
<name>A0A251U2M8_HELAN</name>
<proteinExistence type="predicted"/>
<sequence length="71" mass="8003">MFTAFHVGEVMYCHITHLLSSSSSSKTPYHLLPCMSLVALQELLKHFSGARSLKFAIYVQLCSFVCVHLRS</sequence>
<accession>A0A251U2M8</accession>